<keyword evidence="1 4" id="KW-0808">Transferase</keyword>
<dbReference type="Pfam" id="PF00583">
    <property type="entry name" value="Acetyltransf_1"/>
    <property type="match status" value="1"/>
</dbReference>
<proteinExistence type="predicted"/>
<dbReference type="EMBL" id="CAKLPY010000002">
    <property type="protein sequence ID" value="CAH0996866.1"/>
    <property type="molecule type" value="Genomic_DNA"/>
</dbReference>
<feature type="domain" description="N-acetyltransferase" evidence="3">
    <location>
        <begin position="3"/>
        <end position="172"/>
    </location>
</feature>
<evidence type="ECO:0000313" key="4">
    <source>
        <dbReference type="EMBL" id="CAH0996866.1"/>
    </source>
</evidence>
<keyword evidence="2 4" id="KW-0012">Acyltransferase</keyword>
<dbReference type="Proteomes" id="UP000837932">
    <property type="component" value="Unassembled WGS sequence"/>
</dbReference>
<keyword evidence="5" id="KW-1185">Reference proteome</keyword>
<dbReference type="GO" id="GO:0004145">
    <property type="term" value="F:diamine N-acetyltransferase activity"/>
    <property type="evidence" value="ECO:0007669"/>
    <property type="project" value="UniProtKB-EC"/>
</dbReference>
<dbReference type="InterPro" id="IPR050832">
    <property type="entry name" value="Bact_Acetyltransf"/>
</dbReference>
<comment type="caution">
    <text evidence="4">The sequence shown here is derived from an EMBL/GenBank/DDBJ whole genome shotgun (WGS) entry which is preliminary data.</text>
</comment>
<dbReference type="InterPro" id="IPR000182">
    <property type="entry name" value="GNAT_dom"/>
</dbReference>
<dbReference type="EC" id="2.3.1.57" evidence="4"/>
<dbReference type="InterPro" id="IPR016181">
    <property type="entry name" value="Acyl_CoA_acyltransferase"/>
</dbReference>
<sequence length="172" mass="20349">MNYQFRLANIEDLADLRQLSEKTFRDTYTVFNTPENMELHVAKNFSLESIKNDLQKNENQYFVIELENEIIAFAKLVKGHSTDGLTEKEVVEIERFYVDKAFHGQQLGKKLMDYCVQWSIENQFKTIWLGVWENNTNAMSFYQKMGFEFLDKHTFVLGTEVQTDFTMKKSLK</sequence>
<evidence type="ECO:0000256" key="2">
    <source>
        <dbReference type="ARBA" id="ARBA00023315"/>
    </source>
</evidence>
<evidence type="ECO:0000313" key="5">
    <source>
        <dbReference type="Proteomes" id="UP000837932"/>
    </source>
</evidence>
<dbReference type="Gene3D" id="3.40.630.30">
    <property type="match status" value="1"/>
</dbReference>
<protein>
    <submittedName>
        <fullName evidence="4">Spermidine/spermine N(1)-acetyltransferase</fullName>
        <ecNumber evidence="4">2.3.1.57</ecNumber>
    </submittedName>
</protein>
<evidence type="ECO:0000259" key="3">
    <source>
        <dbReference type="PROSITE" id="PS51186"/>
    </source>
</evidence>
<dbReference type="CDD" id="cd04301">
    <property type="entry name" value="NAT_SF"/>
    <property type="match status" value="1"/>
</dbReference>
<evidence type="ECO:0000256" key="1">
    <source>
        <dbReference type="ARBA" id="ARBA00022679"/>
    </source>
</evidence>
<accession>A0ABN8EZR0</accession>
<organism evidence="4 5">
    <name type="scientific">Emticicia aquatica</name>
    <dbReference type="NCBI Taxonomy" id="1681835"/>
    <lineage>
        <taxon>Bacteria</taxon>
        <taxon>Pseudomonadati</taxon>
        <taxon>Bacteroidota</taxon>
        <taxon>Cytophagia</taxon>
        <taxon>Cytophagales</taxon>
        <taxon>Leadbetterellaceae</taxon>
        <taxon>Emticicia</taxon>
    </lineage>
</organism>
<dbReference type="PANTHER" id="PTHR43877:SF2">
    <property type="entry name" value="AMINOALKYLPHOSPHONATE N-ACETYLTRANSFERASE-RELATED"/>
    <property type="match status" value="1"/>
</dbReference>
<name>A0ABN8EZR0_9BACT</name>
<dbReference type="PANTHER" id="PTHR43877">
    <property type="entry name" value="AMINOALKYLPHOSPHONATE N-ACETYLTRANSFERASE-RELATED-RELATED"/>
    <property type="match status" value="1"/>
</dbReference>
<reference evidence="4" key="1">
    <citation type="submission" date="2021-12" db="EMBL/GenBank/DDBJ databases">
        <authorList>
            <person name="Rodrigo-Torres L."/>
            <person name="Arahal R. D."/>
            <person name="Lucena T."/>
        </authorList>
    </citation>
    <scope>NUCLEOTIDE SEQUENCE</scope>
    <source>
        <strain evidence="4">CECT 8858</strain>
    </source>
</reference>
<dbReference type="PROSITE" id="PS51186">
    <property type="entry name" value="GNAT"/>
    <property type="match status" value="1"/>
</dbReference>
<dbReference type="SUPFAM" id="SSF55729">
    <property type="entry name" value="Acyl-CoA N-acyltransferases (Nat)"/>
    <property type="match status" value="1"/>
</dbReference>
<gene>
    <name evidence="4" type="primary">paiA_2</name>
    <name evidence="4" type="ORF">EMA8858_03001</name>
</gene>
<dbReference type="RefSeq" id="WP_238807413.1">
    <property type="nucleotide sequence ID" value="NZ_CAKLPY010000002.1"/>
</dbReference>